<dbReference type="InterPro" id="IPR050765">
    <property type="entry name" value="Riboflavin_Biosynth_HTPR"/>
</dbReference>
<dbReference type="RefSeq" id="WP_104913463.1">
    <property type="nucleotide sequence ID" value="NZ_CP026923.1"/>
</dbReference>
<dbReference type="Gene3D" id="3.40.430.10">
    <property type="entry name" value="Dihydrofolate Reductase, subunit A"/>
    <property type="match status" value="1"/>
</dbReference>
<evidence type="ECO:0000259" key="4">
    <source>
        <dbReference type="Pfam" id="PF01872"/>
    </source>
</evidence>
<evidence type="ECO:0000256" key="1">
    <source>
        <dbReference type="ARBA" id="ARBA00005104"/>
    </source>
</evidence>
<dbReference type="EMBL" id="CP026923">
    <property type="protein sequence ID" value="AVG23916.1"/>
    <property type="molecule type" value="Genomic_DNA"/>
</dbReference>
<feature type="domain" description="Bacterial bifunctional deaminase-reductase C-terminal" evidence="4">
    <location>
        <begin position="50"/>
        <end position="195"/>
    </location>
</feature>
<dbReference type="Pfam" id="PF01872">
    <property type="entry name" value="RibD_C"/>
    <property type="match status" value="1"/>
</dbReference>
<dbReference type="Proteomes" id="UP000243077">
    <property type="component" value="Chromosome"/>
</dbReference>
<dbReference type="PANTHER" id="PTHR38011:SF7">
    <property type="entry name" value="2,5-DIAMINO-6-RIBOSYLAMINO-4(3H)-PYRIMIDINONE 5'-PHOSPHATE REDUCTASE"/>
    <property type="match status" value="1"/>
</dbReference>
<gene>
    <name evidence="5" type="ORF">C3B54_11945</name>
</gene>
<dbReference type="InterPro" id="IPR024072">
    <property type="entry name" value="DHFR-like_dom_sf"/>
</dbReference>
<dbReference type="GO" id="GO:0009231">
    <property type="term" value="P:riboflavin biosynthetic process"/>
    <property type="evidence" value="ECO:0007669"/>
    <property type="project" value="InterPro"/>
</dbReference>
<organism evidence="5 6">
    <name type="scientific">Pontimonas salivibrio</name>
    <dbReference type="NCBI Taxonomy" id="1159327"/>
    <lineage>
        <taxon>Bacteria</taxon>
        <taxon>Bacillati</taxon>
        <taxon>Actinomycetota</taxon>
        <taxon>Actinomycetes</taxon>
        <taxon>Micrococcales</taxon>
        <taxon>Microbacteriaceae</taxon>
        <taxon>Pontimonas</taxon>
    </lineage>
</organism>
<dbReference type="SUPFAM" id="SSF53597">
    <property type="entry name" value="Dihydrofolate reductase-like"/>
    <property type="match status" value="1"/>
</dbReference>
<evidence type="ECO:0000256" key="2">
    <source>
        <dbReference type="ARBA" id="ARBA00022857"/>
    </source>
</evidence>
<dbReference type="PANTHER" id="PTHR38011">
    <property type="entry name" value="DIHYDROFOLATE REDUCTASE FAMILY PROTEIN (AFU_ORTHOLOGUE AFUA_8G06820)"/>
    <property type="match status" value="1"/>
</dbReference>
<dbReference type="InterPro" id="IPR002734">
    <property type="entry name" value="RibDG_C"/>
</dbReference>
<dbReference type="AlphaFoldDB" id="A0A2L2BQG9"/>
<proteinExistence type="predicted"/>
<accession>A0A2L2BQG9</accession>
<sequence>MNLYQVYPSSGLLDMDDPNAATTLAQWFAPQSDTLIRWALVATPRGDMLDSEGKSGGLSNPVDRKIFRILREQSRAVITGARTVRAEAVAIPPTAPLVIISRHGDLAAHRITKPSYRSGGVLVLTGPHPEHDPTQFFDAGVARHRELGDASMINPQDIVNTLRAEGFHSLFLEGGMELVRPFLDAQMVDECVLTMTRSPLVESHPPLPWWEEHWGQWSASAVFTDDARYLYTRYHRPEVFEAVSPPSAR</sequence>
<evidence type="ECO:0000313" key="6">
    <source>
        <dbReference type="Proteomes" id="UP000243077"/>
    </source>
</evidence>
<evidence type="ECO:0000313" key="5">
    <source>
        <dbReference type="EMBL" id="AVG23916.1"/>
    </source>
</evidence>
<comment type="pathway">
    <text evidence="1">Cofactor biosynthesis; riboflavin biosynthesis.</text>
</comment>
<keyword evidence="3" id="KW-0560">Oxidoreductase</keyword>
<dbReference type="OrthoDB" id="5243299at2"/>
<protein>
    <submittedName>
        <fullName evidence="5">RibD-like protein</fullName>
    </submittedName>
</protein>
<dbReference type="KEGG" id="psai:C3B54_11945"/>
<dbReference type="GO" id="GO:0008703">
    <property type="term" value="F:5-amino-6-(5-phosphoribosylamino)uracil reductase activity"/>
    <property type="evidence" value="ECO:0007669"/>
    <property type="project" value="InterPro"/>
</dbReference>
<keyword evidence="6" id="KW-1185">Reference proteome</keyword>
<reference evidence="5 6" key="1">
    <citation type="submission" date="2018-02" db="EMBL/GenBank/DDBJ databases">
        <title>Complete genome of the streamlined marine actinobacterium Pontimonas salivibrio CL-TW6 adapted to coastal planktonic lifestype.</title>
        <authorList>
            <person name="Cho B.C."/>
            <person name="Hardies S.C."/>
            <person name="Jang G.I."/>
            <person name="Hwang C.Y."/>
        </authorList>
    </citation>
    <scope>NUCLEOTIDE SEQUENCE [LARGE SCALE GENOMIC DNA]</scope>
    <source>
        <strain evidence="5 6">CL-TW6</strain>
    </source>
</reference>
<evidence type="ECO:0000256" key="3">
    <source>
        <dbReference type="ARBA" id="ARBA00023002"/>
    </source>
</evidence>
<name>A0A2L2BQG9_9MICO</name>
<keyword evidence="2" id="KW-0521">NADP</keyword>